<evidence type="ECO:0000313" key="2">
    <source>
        <dbReference type="EMBL" id="RDC63587.1"/>
    </source>
</evidence>
<reference evidence="2 3" key="1">
    <citation type="submission" date="2018-04" db="EMBL/GenBank/DDBJ databases">
        <title>Adhaeribacter sp. HMF7616 genome sequencing and assembly.</title>
        <authorList>
            <person name="Kang H."/>
            <person name="Kang J."/>
            <person name="Cha I."/>
            <person name="Kim H."/>
            <person name="Joh K."/>
        </authorList>
    </citation>
    <scope>NUCLEOTIDE SEQUENCE [LARGE SCALE GENOMIC DNA]</scope>
    <source>
        <strain evidence="2 3">HMF7616</strain>
    </source>
</reference>
<dbReference type="InterPro" id="IPR001296">
    <property type="entry name" value="Glyco_trans_1"/>
</dbReference>
<sequence length="378" mass="43349">MKKTRLLIASVLKPVNDTRMFEKIGCSLAKLPNTEVHLAGFPGVLPNTKFTISFHPFSAFKRLSWGRVKVQWEFWQLLRQLQPDLLIISTHEFLIVAVLFKLFFKKKLWYDVRENYYLNLTTQNFYGGVTKHLLAYGIRVTEILSAPFIAHYLLAEKSYAGELPFIKNKFTVLENKYISLIASPPVYKTFPVKIESRPIRFLFSGTISQMHGIFEAIALCQQLQERQAAISLTIIGYCAVPDTFNRLKELQKACSFITLIGGDSLVPHSEIVKQIQNCHVGLLPYQPHPSTFRCVPTKLFEYLANGLPVLVQENPYWADIINQNKAGVNLNFKKFNASAILKKLTTQEFYPDGSSPEVFWSTEEVKLLSLFNKYFKHP</sequence>
<evidence type="ECO:0000313" key="3">
    <source>
        <dbReference type="Proteomes" id="UP000253919"/>
    </source>
</evidence>
<proteinExistence type="predicted"/>
<dbReference type="Gene3D" id="3.40.50.2000">
    <property type="entry name" value="Glycogen Phosphorylase B"/>
    <property type="match status" value="1"/>
</dbReference>
<evidence type="ECO:0000259" key="1">
    <source>
        <dbReference type="Pfam" id="PF00534"/>
    </source>
</evidence>
<keyword evidence="3" id="KW-1185">Reference proteome</keyword>
<dbReference type="Proteomes" id="UP000253919">
    <property type="component" value="Unassembled WGS sequence"/>
</dbReference>
<accession>A0A369QK18</accession>
<dbReference type="RefSeq" id="WP_115372860.1">
    <property type="nucleotide sequence ID" value="NZ_QASA01000001.1"/>
</dbReference>
<dbReference type="OrthoDB" id="925984at2"/>
<dbReference type="SUPFAM" id="SSF53756">
    <property type="entry name" value="UDP-Glycosyltransferase/glycogen phosphorylase"/>
    <property type="match status" value="1"/>
</dbReference>
<dbReference type="AlphaFoldDB" id="A0A369QK18"/>
<protein>
    <recommendedName>
        <fullName evidence="1">Glycosyl transferase family 1 domain-containing protein</fullName>
    </recommendedName>
</protein>
<gene>
    <name evidence="2" type="ORF">AHMF7616_02192</name>
</gene>
<dbReference type="Pfam" id="PF00534">
    <property type="entry name" value="Glycos_transf_1"/>
    <property type="match status" value="1"/>
</dbReference>
<organism evidence="2 3">
    <name type="scientific">Adhaeribacter pallidiroseus</name>
    <dbReference type="NCBI Taxonomy" id="2072847"/>
    <lineage>
        <taxon>Bacteria</taxon>
        <taxon>Pseudomonadati</taxon>
        <taxon>Bacteroidota</taxon>
        <taxon>Cytophagia</taxon>
        <taxon>Cytophagales</taxon>
        <taxon>Hymenobacteraceae</taxon>
        <taxon>Adhaeribacter</taxon>
    </lineage>
</organism>
<feature type="domain" description="Glycosyl transferase family 1" evidence="1">
    <location>
        <begin position="193"/>
        <end position="344"/>
    </location>
</feature>
<dbReference type="EMBL" id="QASA01000001">
    <property type="protein sequence ID" value="RDC63587.1"/>
    <property type="molecule type" value="Genomic_DNA"/>
</dbReference>
<comment type="caution">
    <text evidence="2">The sequence shown here is derived from an EMBL/GenBank/DDBJ whole genome shotgun (WGS) entry which is preliminary data.</text>
</comment>
<dbReference type="GO" id="GO:0016757">
    <property type="term" value="F:glycosyltransferase activity"/>
    <property type="evidence" value="ECO:0007669"/>
    <property type="project" value="InterPro"/>
</dbReference>
<name>A0A369QK18_9BACT</name>